<gene>
    <name evidence="1" type="ORF">TvY486_0011660</name>
</gene>
<sequence length="353" mass="36844">MLVLARSGALRAVLPAPPCLPLLLPSGLRLPFLRCFPPLDWRRAPLLLLCCTARLPVRVPLASHLFACAFCCRGGPFACCHVSLLFLFPLAGSCAGVYLPCVSCVSALLFRAEPVLFDCGDCVVVARHVVAQSLQSAECVRGGEQVIDELDALPSVSCGCLIEAGAGVRAAACVAVAGLTRHNLPQAHLLLAVTLGLAAWLHGVHDCVGSSFELACQVGRSPQRPHVCRVVFADVLADEPVADDQVLAEPMLVPLVAFSTLHTQPLAFVCSSPLAGTAAVLHGHVVPSPVPHALLVLASLHSRIIGRMSPASLPSASNPPFVVSSPRSIVSSLFVAFSASVPCWPSAPACLLP</sequence>
<organism evidence="1 2">
    <name type="scientific">Trypanosoma vivax (strain Y486)</name>
    <dbReference type="NCBI Taxonomy" id="1055687"/>
    <lineage>
        <taxon>Eukaryota</taxon>
        <taxon>Discoba</taxon>
        <taxon>Euglenozoa</taxon>
        <taxon>Kinetoplastea</taxon>
        <taxon>Metakinetoplastina</taxon>
        <taxon>Trypanosomatida</taxon>
        <taxon>Trypanosomatidae</taxon>
        <taxon>Trypanosoma</taxon>
        <taxon>Duttonella</taxon>
    </lineage>
</organism>
<keyword evidence="2" id="KW-1185">Reference proteome</keyword>
<proteinExistence type="predicted"/>
<evidence type="ECO:0000313" key="1">
    <source>
        <dbReference type="EMBL" id="CCD18475.1"/>
    </source>
</evidence>
<dbReference type="EMBL" id="CAEX01001256">
    <property type="protein sequence ID" value="CCD18475.1"/>
    <property type="molecule type" value="Genomic_DNA"/>
</dbReference>
<dbReference type="AlphaFoldDB" id="F9WLT1"/>
<name>F9WLT1_TRYVY</name>
<accession>F9WLT1</accession>
<protein>
    <submittedName>
        <fullName evidence="1">Uncharacterized protein</fullName>
    </submittedName>
</protein>
<reference evidence="1 2" key="1">
    <citation type="journal article" date="2012" name="Proc. Natl. Acad. Sci. U.S.A.">
        <title>Antigenic diversity is generated by distinct evolutionary mechanisms in African trypanosome species.</title>
        <authorList>
            <person name="Jackson A.P."/>
            <person name="Berry A."/>
            <person name="Aslett M."/>
            <person name="Allison H.C."/>
            <person name="Burton P."/>
            <person name="Vavrova-Anderson J."/>
            <person name="Brown R."/>
            <person name="Browne H."/>
            <person name="Corton N."/>
            <person name="Hauser H."/>
            <person name="Gamble J."/>
            <person name="Gilderthorp R."/>
            <person name="Marcello L."/>
            <person name="McQuillan J."/>
            <person name="Otto T.D."/>
            <person name="Quail M.A."/>
            <person name="Sanders M.J."/>
            <person name="van Tonder A."/>
            <person name="Ginger M.L."/>
            <person name="Field M.C."/>
            <person name="Barry J.D."/>
            <person name="Hertz-Fowler C."/>
            <person name="Berriman M."/>
        </authorList>
    </citation>
    <scope>NUCLEOTIDE SEQUENCE</scope>
    <source>
        <strain evidence="1 2">Y486</strain>
    </source>
</reference>
<dbReference type="Proteomes" id="UP000009027">
    <property type="component" value="Unassembled WGS sequence"/>
</dbReference>
<dbReference type="VEuPathDB" id="TriTrypDB:TvY486_0011660"/>
<evidence type="ECO:0000313" key="2">
    <source>
        <dbReference type="Proteomes" id="UP000009027"/>
    </source>
</evidence>